<sequence>MSNTTKSIIARQWQIIDFLLQVGNYVSTAQIQSHLKEKGMEAEMRTIQRDLKLLQEIIPLECRTDDKPYSWRWQRLDNANEHQLNLTQAVAFRLIETELKQHIPADLMLQLEPILMKARFVLAMANVPESIRREMVNQTGKIPKGHHQGLIQPNSINQVMADVHRLLRIFNMIENPFSAKSVKITKSEKLVLKDLKKALEKLDVPELLAEVESLT</sequence>
<evidence type="ECO:0008006" key="2">
    <source>
        <dbReference type="Google" id="ProtNLM"/>
    </source>
</evidence>
<gene>
    <name evidence="1" type="ORF">E6P75_12280</name>
</gene>
<proteinExistence type="predicted"/>
<protein>
    <recommendedName>
        <fullName evidence="2">WYL domain-containing protein</fullName>
    </recommendedName>
</protein>
<dbReference type="AlphaFoldDB" id="A0AAW6THI1"/>
<comment type="caution">
    <text evidence="1">The sequence shown here is derived from an EMBL/GenBank/DDBJ whole genome shotgun (WGS) entry which is preliminary data.</text>
</comment>
<dbReference type="EMBL" id="SSCJ01000018">
    <property type="protein sequence ID" value="MDI4510968.1"/>
    <property type="molecule type" value="Genomic_DNA"/>
</dbReference>
<reference evidence="1" key="1">
    <citation type="submission" date="2019-04" db="EMBL/GenBank/DDBJ databases">
        <title>Moraxella osloensis CCUG 73412, isolated from corneal scrapings as causative agent of keratitis.</title>
        <authorList>
            <person name="Connolly G."/>
            <person name="Jaen-Luchoro D."/>
            <person name="Pinyeiro-Iglesias B."/>
            <person name="Curry A."/>
            <person name="Knowles S."/>
            <person name="Moore E.R.B."/>
        </authorList>
    </citation>
    <scope>NUCLEOTIDE SEQUENCE</scope>
    <source>
        <strain evidence="1">CCUG 73412</strain>
    </source>
</reference>
<organism evidence="1">
    <name type="scientific">Faucicola osloensis</name>
    <name type="common">Moraxella osloensis</name>
    <dbReference type="NCBI Taxonomy" id="34062"/>
    <lineage>
        <taxon>Bacteria</taxon>
        <taxon>Pseudomonadati</taxon>
        <taxon>Pseudomonadota</taxon>
        <taxon>Gammaproteobacteria</taxon>
        <taxon>Moraxellales</taxon>
        <taxon>Moraxellaceae</taxon>
        <taxon>Faucicola</taxon>
    </lineage>
</organism>
<accession>A0AAW6THI1</accession>
<name>A0AAW6THI1_FAUOS</name>
<evidence type="ECO:0000313" key="1">
    <source>
        <dbReference type="EMBL" id="MDI4510968.1"/>
    </source>
</evidence>